<evidence type="ECO:0000256" key="2">
    <source>
        <dbReference type="RuleBase" id="RU000411"/>
    </source>
</evidence>
<gene>
    <name evidence="4" type="ORF">OESDEN_11186</name>
</gene>
<dbReference type="Gene3D" id="2.30.39.10">
    <property type="entry name" value="Alpha-1-antitrypsin, domain 1"/>
    <property type="match status" value="1"/>
</dbReference>
<name>A0A0B1SVL9_OESDE</name>
<reference evidence="4 5" key="1">
    <citation type="submission" date="2014-03" db="EMBL/GenBank/DDBJ databases">
        <title>Draft genome of the hookworm Oesophagostomum dentatum.</title>
        <authorList>
            <person name="Mitreva M."/>
        </authorList>
    </citation>
    <scope>NUCLEOTIDE SEQUENCE [LARGE SCALE GENOMIC DNA]</scope>
    <source>
        <strain evidence="4 5">OD-Hann</strain>
    </source>
</reference>
<evidence type="ECO:0000259" key="3">
    <source>
        <dbReference type="SMART" id="SM00093"/>
    </source>
</evidence>
<dbReference type="GO" id="GO:0004867">
    <property type="term" value="F:serine-type endopeptidase inhibitor activity"/>
    <property type="evidence" value="ECO:0007669"/>
    <property type="project" value="InterPro"/>
</dbReference>
<accession>A0A0B1SVL9</accession>
<dbReference type="OrthoDB" id="9518664at2759"/>
<dbReference type="Gene3D" id="3.30.497.10">
    <property type="entry name" value="Antithrombin, subunit I, domain 2"/>
    <property type="match status" value="1"/>
</dbReference>
<evidence type="ECO:0000256" key="1">
    <source>
        <dbReference type="ARBA" id="ARBA00009500"/>
    </source>
</evidence>
<dbReference type="SMART" id="SM00093">
    <property type="entry name" value="SERPIN"/>
    <property type="match status" value="1"/>
</dbReference>
<dbReference type="SUPFAM" id="SSF56574">
    <property type="entry name" value="Serpins"/>
    <property type="match status" value="1"/>
</dbReference>
<dbReference type="Pfam" id="PF00079">
    <property type="entry name" value="Serpin"/>
    <property type="match status" value="1"/>
</dbReference>
<dbReference type="InterPro" id="IPR042185">
    <property type="entry name" value="Serpin_sf_2"/>
</dbReference>
<dbReference type="GO" id="GO:0005615">
    <property type="term" value="C:extracellular space"/>
    <property type="evidence" value="ECO:0007669"/>
    <property type="project" value="InterPro"/>
</dbReference>
<dbReference type="Proteomes" id="UP000053660">
    <property type="component" value="Unassembled WGS sequence"/>
</dbReference>
<keyword evidence="5" id="KW-1185">Reference proteome</keyword>
<dbReference type="MEROPS" id="I04.081"/>
<protein>
    <submittedName>
        <fullName evidence="4">Serine proteinase inhibitor</fullName>
    </submittedName>
</protein>
<feature type="non-terminal residue" evidence="4">
    <location>
        <position position="182"/>
    </location>
</feature>
<dbReference type="AlphaFoldDB" id="A0A0B1SVL9"/>
<evidence type="ECO:0000313" key="4">
    <source>
        <dbReference type="EMBL" id="KHJ89004.1"/>
    </source>
</evidence>
<comment type="similarity">
    <text evidence="1 2">Belongs to the serpin family.</text>
</comment>
<dbReference type="InterPro" id="IPR023796">
    <property type="entry name" value="Serpin_dom"/>
</dbReference>
<evidence type="ECO:0000313" key="5">
    <source>
        <dbReference type="Proteomes" id="UP000053660"/>
    </source>
</evidence>
<dbReference type="PANTHER" id="PTHR11461">
    <property type="entry name" value="SERINE PROTEASE INHIBITOR, SERPIN"/>
    <property type="match status" value="1"/>
</dbReference>
<organism evidence="4 5">
    <name type="scientific">Oesophagostomum dentatum</name>
    <name type="common">Nodular worm</name>
    <dbReference type="NCBI Taxonomy" id="61180"/>
    <lineage>
        <taxon>Eukaryota</taxon>
        <taxon>Metazoa</taxon>
        <taxon>Ecdysozoa</taxon>
        <taxon>Nematoda</taxon>
        <taxon>Chromadorea</taxon>
        <taxon>Rhabditida</taxon>
        <taxon>Rhabditina</taxon>
        <taxon>Rhabditomorpha</taxon>
        <taxon>Strongyloidea</taxon>
        <taxon>Strongylidae</taxon>
        <taxon>Oesophagostomum</taxon>
    </lineage>
</organism>
<dbReference type="InterPro" id="IPR036186">
    <property type="entry name" value="Serpin_sf"/>
</dbReference>
<feature type="domain" description="Serpin" evidence="3">
    <location>
        <begin position="1"/>
        <end position="180"/>
    </location>
</feature>
<dbReference type="InterPro" id="IPR000215">
    <property type="entry name" value="Serpin_fam"/>
</dbReference>
<dbReference type="InterPro" id="IPR042178">
    <property type="entry name" value="Serpin_sf_1"/>
</dbReference>
<proteinExistence type="inferred from homology"/>
<dbReference type="PANTHER" id="PTHR11461:SF211">
    <property type="entry name" value="GH10112P-RELATED"/>
    <property type="match status" value="1"/>
</dbReference>
<sequence length="182" mass="21160">MSRLCILNTRFTEAFSIIVNAIYFKAQWDYKFNPSYTSEMDFYSSEENSRKIQFMTDSEVRRLYAEDDEMQVLSLQYKDTSYAFNIFLPKKKFAFGEARQNMNAAKVQKLLSKLKTTYITLTIPKMKIETDYKLKDALIKMGVTDMFTDQADFSAMAKVPGLRVSDAAHKALIEVTYQHPKL</sequence>
<dbReference type="EMBL" id="KN554870">
    <property type="protein sequence ID" value="KHJ89004.1"/>
    <property type="molecule type" value="Genomic_DNA"/>
</dbReference>